<feature type="domain" description="YdbS-like PH" evidence="3">
    <location>
        <begin position="80"/>
        <end position="158"/>
    </location>
</feature>
<sequence length="557" mass="59556">MTQQTAVDRPVDADPAEPWQRLNARLILVQLSILAAPAASFAGTLLITGGTLNLQALITLGSLLITACVITGISLMRFLTTRYRITGDRIELRSGLLFRSHRSIRLDRIRGVDLTANPVHRVFGLTSVRIGTGDQTSSSRRLSLDGVSKAQGAELRQRLLSRRDAVTGHPSDDDDHTIADLDWAWIRYAPLTIWGVGGVLLGVGTVYRTLHEMRIDPLELGFVKGIEHRYGSVPLWFGVLVTVVILVVIGAVGSTATFTEGWYGYRLEREDGGTLRVLRGLLVTRSVTIEEQRLRGVELGETMLLRWAGGARLNAVASGLGDRDENRKRRMLTPPVPRAEALRVAADVLGESQSPTSAAELTPHPRSALRRRVNRALTATVLISAVPALLGALLWTPLLYVAAACAVVLLPVTLALAHDAYRTLGHGLHGRYLVTRYGTFSHRTVALQREGIIGIGVSRSLFQRRSGLLTLTATTAAGDHKYKVRDVTVTDGLALAEKAVPGLLAPFLEPAGAGSYGGAAASGGAGGAGGGSHGGPIGHGFAGRARSSGHGGHRRRR</sequence>
<feature type="transmembrane region" description="Helical" evidence="2">
    <location>
        <begin position="26"/>
        <end position="48"/>
    </location>
</feature>
<evidence type="ECO:0000256" key="1">
    <source>
        <dbReference type="SAM" id="MobiDB-lite"/>
    </source>
</evidence>
<feature type="transmembrane region" description="Helical" evidence="2">
    <location>
        <begin position="54"/>
        <end position="79"/>
    </location>
</feature>
<proteinExistence type="predicted"/>
<gene>
    <name evidence="4" type="ORF">GCM10010508_39060</name>
</gene>
<evidence type="ECO:0000259" key="3">
    <source>
        <dbReference type="Pfam" id="PF03703"/>
    </source>
</evidence>
<keyword evidence="2" id="KW-0812">Transmembrane</keyword>
<dbReference type="PIRSF" id="PIRSF026631">
    <property type="entry name" value="UCP026631"/>
    <property type="match status" value="1"/>
</dbReference>
<keyword evidence="2" id="KW-0472">Membrane</keyword>
<feature type="region of interest" description="Disordered" evidence="1">
    <location>
        <begin position="519"/>
        <end position="557"/>
    </location>
</feature>
<dbReference type="RefSeq" id="WP_190179106.1">
    <property type="nucleotide sequence ID" value="NZ_BMVF01000009.1"/>
</dbReference>
<dbReference type="InterPro" id="IPR005182">
    <property type="entry name" value="YdbS-like_PH"/>
</dbReference>
<reference evidence="4" key="2">
    <citation type="submission" date="2020-09" db="EMBL/GenBank/DDBJ databases">
        <authorList>
            <person name="Sun Q."/>
            <person name="Ohkuma M."/>
        </authorList>
    </citation>
    <scope>NUCLEOTIDE SEQUENCE</scope>
    <source>
        <strain evidence="4">JCM 4654</strain>
    </source>
</reference>
<feature type="domain" description="YdbS-like PH" evidence="3">
    <location>
        <begin position="421"/>
        <end position="496"/>
    </location>
</feature>
<dbReference type="InterPro" id="IPR014529">
    <property type="entry name" value="UCP026631"/>
</dbReference>
<feature type="transmembrane region" description="Helical" evidence="2">
    <location>
        <begin position="401"/>
        <end position="421"/>
    </location>
</feature>
<feature type="transmembrane region" description="Helical" evidence="2">
    <location>
        <begin position="376"/>
        <end position="395"/>
    </location>
</feature>
<evidence type="ECO:0000313" key="4">
    <source>
        <dbReference type="EMBL" id="GHD91159.1"/>
    </source>
</evidence>
<feature type="compositionally biased region" description="Gly residues" evidence="1">
    <location>
        <begin position="519"/>
        <end position="541"/>
    </location>
</feature>
<dbReference type="PANTHER" id="PTHR34473">
    <property type="entry name" value="UPF0699 TRANSMEMBRANE PROTEIN YDBS"/>
    <property type="match status" value="1"/>
</dbReference>
<comment type="caution">
    <text evidence="4">The sequence shown here is derived from an EMBL/GenBank/DDBJ whole genome shotgun (WGS) entry which is preliminary data.</text>
</comment>
<evidence type="ECO:0000256" key="2">
    <source>
        <dbReference type="SAM" id="Phobius"/>
    </source>
</evidence>
<accession>A0A918Y671</accession>
<dbReference type="AlphaFoldDB" id="A0A918Y671"/>
<feature type="transmembrane region" description="Helical" evidence="2">
    <location>
        <begin position="235"/>
        <end position="259"/>
    </location>
</feature>
<dbReference type="Proteomes" id="UP000608955">
    <property type="component" value="Unassembled WGS sequence"/>
</dbReference>
<feature type="transmembrane region" description="Helical" evidence="2">
    <location>
        <begin position="191"/>
        <end position="210"/>
    </location>
</feature>
<dbReference type="Pfam" id="PF03703">
    <property type="entry name" value="bPH_2"/>
    <property type="match status" value="2"/>
</dbReference>
<organism evidence="4 5">
    <name type="scientific">Streptomyces naganishii JCM 4654</name>
    <dbReference type="NCBI Taxonomy" id="1306179"/>
    <lineage>
        <taxon>Bacteria</taxon>
        <taxon>Bacillati</taxon>
        <taxon>Actinomycetota</taxon>
        <taxon>Actinomycetes</taxon>
        <taxon>Kitasatosporales</taxon>
        <taxon>Streptomycetaceae</taxon>
        <taxon>Streptomyces</taxon>
    </lineage>
</organism>
<keyword evidence="5" id="KW-1185">Reference proteome</keyword>
<name>A0A918Y671_9ACTN</name>
<protein>
    <recommendedName>
        <fullName evidence="3">YdbS-like PH domain-containing protein</fullName>
    </recommendedName>
</protein>
<dbReference type="PANTHER" id="PTHR34473:SF2">
    <property type="entry name" value="UPF0699 TRANSMEMBRANE PROTEIN YDBT"/>
    <property type="match status" value="1"/>
</dbReference>
<reference evidence="4" key="1">
    <citation type="journal article" date="2014" name="Int. J. Syst. Evol. Microbiol.">
        <title>Complete genome sequence of Corynebacterium casei LMG S-19264T (=DSM 44701T), isolated from a smear-ripened cheese.</title>
        <authorList>
            <consortium name="US DOE Joint Genome Institute (JGI-PGF)"/>
            <person name="Walter F."/>
            <person name="Albersmeier A."/>
            <person name="Kalinowski J."/>
            <person name="Ruckert C."/>
        </authorList>
    </citation>
    <scope>NUCLEOTIDE SEQUENCE</scope>
    <source>
        <strain evidence="4">JCM 4654</strain>
    </source>
</reference>
<dbReference type="EMBL" id="BMVF01000009">
    <property type="protein sequence ID" value="GHD91159.1"/>
    <property type="molecule type" value="Genomic_DNA"/>
</dbReference>
<keyword evidence="2" id="KW-1133">Transmembrane helix</keyword>
<evidence type="ECO:0000313" key="5">
    <source>
        <dbReference type="Proteomes" id="UP000608955"/>
    </source>
</evidence>